<gene>
    <name evidence="1" type="ORF">DIU77_10385</name>
</gene>
<protein>
    <recommendedName>
        <fullName evidence="2">HTH cro/C1-type domain-containing protein</fullName>
    </recommendedName>
</protein>
<proteinExistence type="predicted"/>
<dbReference type="GO" id="GO:0003677">
    <property type="term" value="F:DNA binding"/>
    <property type="evidence" value="ECO:0007669"/>
    <property type="project" value="InterPro"/>
</dbReference>
<dbReference type="Gene3D" id="1.10.260.40">
    <property type="entry name" value="lambda repressor-like DNA-binding domains"/>
    <property type="match status" value="1"/>
</dbReference>
<evidence type="ECO:0000313" key="1">
    <source>
        <dbReference type="EMBL" id="PZM96667.1"/>
    </source>
</evidence>
<evidence type="ECO:0008006" key="2">
    <source>
        <dbReference type="Google" id="ProtNLM"/>
    </source>
</evidence>
<accession>A0A2W4JSG7</accession>
<dbReference type="AlphaFoldDB" id="A0A2W4JSG7"/>
<sequence>MRLSIRAFAQLIGVSDRTVSVWERRGRSIRPCPFMQGVLDTALQRSDHATQARFVLLLSAPATEEPVAPTGPRITASSR</sequence>
<reference evidence="1" key="1">
    <citation type="submission" date="2018-05" db="EMBL/GenBank/DDBJ databases">
        <authorList>
            <person name="Lanie J.A."/>
            <person name="Ng W.-L."/>
            <person name="Kazmierczak K.M."/>
            <person name="Andrzejewski T.M."/>
            <person name="Davidsen T.M."/>
            <person name="Wayne K.J."/>
            <person name="Tettelin H."/>
            <person name="Glass J.I."/>
            <person name="Rusch D."/>
            <person name="Podicherti R."/>
            <person name="Tsui H.-C.T."/>
            <person name="Winkler M.E."/>
        </authorList>
    </citation>
    <scope>NUCLEOTIDE SEQUENCE</scope>
    <source>
        <strain evidence="1">ZC4RG45</strain>
    </source>
</reference>
<dbReference type="EMBL" id="QGUI01000368">
    <property type="protein sequence ID" value="PZM96667.1"/>
    <property type="molecule type" value="Genomic_DNA"/>
</dbReference>
<organism evidence="1">
    <name type="scientific">Thermocrispum agreste</name>
    <dbReference type="NCBI Taxonomy" id="37925"/>
    <lineage>
        <taxon>Bacteria</taxon>
        <taxon>Bacillati</taxon>
        <taxon>Actinomycetota</taxon>
        <taxon>Actinomycetes</taxon>
        <taxon>Pseudonocardiales</taxon>
        <taxon>Pseudonocardiaceae</taxon>
        <taxon>Thermocrispum</taxon>
    </lineage>
</organism>
<name>A0A2W4JSG7_9PSEU</name>
<dbReference type="InterPro" id="IPR010982">
    <property type="entry name" value="Lambda_DNA-bd_dom_sf"/>
</dbReference>
<comment type="caution">
    <text evidence="1">The sequence shown here is derived from an EMBL/GenBank/DDBJ whole genome shotgun (WGS) entry which is preliminary data.</text>
</comment>